<dbReference type="Proteomes" id="UP000501747">
    <property type="component" value="Chromosome"/>
</dbReference>
<gene>
    <name evidence="3" type="ORF">G7082_02205</name>
</gene>
<organism evidence="3 4">
    <name type="scientific">Vagococcus hydrophili</name>
    <dbReference type="NCBI Taxonomy" id="2714947"/>
    <lineage>
        <taxon>Bacteria</taxon>
        <taxon>Bacillati</taxon>
        <taxon>Bacillota</taxon>
        <taxon>Bacilli</taxon>
        <taxon>Lactobacillales</taxon>
        <taxon>Enterococcaceae</taxon>
        <taxon>Vagococcus</taxon>
    </lineage>
</organism>
<dbReference type="RefSeq" id="WP_166033538.1">
    <property type="nucleotide sequence ID" value="NZ_CP049887.1"/>
</dbReference>
<evidence type="ECO:0000256" key="1">
    <source>
        <dbReference type="ARBA" id="ARBA00007637"/>
    </source>
</evidence>
<dbReference type="EMBL" id="CP049887">
    <property type="protein sequence ID" value="QIL47429.1"/>
    <property type="molecule type" value="Genomic_DNA"/>
</dbReference>
<evidence type="ECO:0000259" key="2">
    <source>
        <dbReference type="Pfam" id="PF01370"/>
    </source>
</evidence>
<comment type="similarity">
    <text evidence="1">Belongs to the NAD(P)-dependent epimerase/dehydratase family.</text>
</comment>
<sequence>MRVAISGGSGFIGQYLCKELLNCGMEPVILSRRENKYKNIETIKTDYTYSDLIYKLKNIDSFVHLASKRGNQGRIEEFHSNEVMTQTIFEVCKELKIDNIVNASTISVYSKQDELPWNECSTVDPELMYGVSKFSNECIANIYSKKHGMNIKNLRIAHVFGFNEKNNYMINKFMRLAYNKKQLLLNTPSISKREFIYVKDVARAIQKALLLESSGTYNIGSSIRLTNEEVANKINSVFKNENEVSVLNKEGSEGISASYMDNSKAIETLMYSSEYSFEDALKEIFTEMKELPNVPDLY</sequence>
<reference evidence="3 4" key="1">
    <citation type="submission" date="2020-03" db="EMBL/GenBank/DDBJ databases">
        <title>Vagococcus sp. nov., isolated from beetles.</title>
        <authorList>
            <person name="Hyun D.-W."/>
            <person name="Bae J.-W."/>
        </authorList>
    </citation>
    <scope>NUCLEOTIDE SEQUENCE [LARGE SCALE GENOMIC DNA]</scope>
    <source>
        <strain evidence="3 4">HDW17B</strain>
    </source>
</reference>
<protein>
    <submittedName>
        <fullName evidence="3">NAD(P)-dependent oxidoreductase</fullName>
    </submittedName>
</protein>
<accession>A0A6G8AR33</accession>
<keyword evidence="4" id="KW-1185">Reference proteome</keyword>
<dbReference type="AlphaFoldDB" id="A0A6G8AR33"/>
<proteinExistence type="inferred from homology"/>
<dbReference type="InterPro" id="IPR036291">
    <property type="entry name" value="NAD(P)-bd_dom_sf"/>
</dbReference>
<name>A0A6G8AR33_9ENTE</name>
<dbReference type="InterPro" id="IPR001509">
    <property type="entry name" value="Epimerase_deHydtase"/>
</dbReference>
<dbReference type="KEGG" id="vhy:G7082_02205"/>
<dbReference type="Pfam" id="PF01370">
    <property type="entry name" value="Epimerase"/>
    <property type="match status" value="1"/>
</dbReference>
<evidence type="ECO:0000313" key="4">
    <source>
        <dbReference type="Proteomes" id="UP000501747"/>
    </source>
</evidence>
<evidence type="ECO:0000313" key="3">
    <source>
        <dbReference type="EMBL" id="QIL47429.1"/>
    </source>
</evidence>
<dbReference type="Gene3D" id="3.40.50.720">
    <property type="entry name" value="NAD(P)-binding Rossmann-like Domain"/>
    <property type="match status" value="1"/>
</dbReference>
<feature type="domain" description="NAD-dependent epimerase/dehydratase" evidence="2">
    <location>
        <begin position="4"/>
        <end position="220"/>
    </location>
</feature>
<dbReference type="CDD" id="cd08946">
    <property type="entry name" value="SDR_e"/>
    <property type="match status" value="1"/>
</dbReference>
<dbReference type="SUPFAM" id="SSF51735">
    <property type="entry name" value="NAD(P)-binding Rossmann-fold domains"/>
    <property type="match status" value="1"/>
</dbReference>
<dbReference type="PANTHER" id="PTHR43000">
    <property type="entry name" value="DTDP-D-GLUCOSE 4,6-DEHYDRATASE-RELATED"/>
    <property type="match status" value="1"/>
</dbReference>